<dbReference type="Proteomes" id="UP000663836">
    <property type="component" value="Unassembled WGS sequence"/>
</dbReference>
<dbReference type="AlphaFoldDB" id="A0A820E4X0"/>
<feature type="region of interest" description="Disordered" evidence="1">
    <location>
        <begin position="1"/>
        <end position="28"/>
    </location>
</feature>
<feature type="non-terminal residue" evidence="2">
    <location>
        <position position="77"/>
    </location>
</feature>
<organism evidence="2 3">
    <name type="scientific">Rotaria sordida</name>
    <dbReference type="NCBI Taxonomy" id="392033"/>
    <lineage>
        <taxon>Eukaryota</taxon>
        <taxon>Metazoa</taxon>
        <taxon>Spiralia</taxon>
        <taxon>Gnathifera</taxon>
        <taxon>Rotifera</taxon>
        <taxon>Eurotatoria</taxon>
        <taxon>Bdelloidea</taxon>
        <taxon>Philodinida</taxon>
        <taxon>Philodinidae</taxon>
        <taxon>Rotaria</taxon>
    </lineage>
</organism>
<evidence type="ECO:0000313" key="2">
    <source>
        <dbReference type="EMBL" id="CAF4242733.1"/>
    </source>
</evidence>
<gene>
    <name evidence="2" type="ORF">JBS370_LOCUS38377</name>
</gene>
<comment type="caution">
    <text evidence="2">The sequence shown here is derived from an EMBL/GenBank/DDBJ whole genome shotgun (WGS) entry which is preliminary data.</text>
</comment>
<name>A0A820E4X0_9BILA</name>
<protein>
    <submittedName>
        <fullName evidence="2">Uncharacterized protein</fullName>
    </submittedName>
</protein>
<proteinExistence type="predicted"/>
<accession>A0A820E4X0</accession>
<sequence>MVDYLSRSPVEIAEEDIEERTQYESTSTQTDLSFSSLNKNLIPLKITTAVTRAQAKLQQQAIVTPSIKPTDEKINEL</sequence>
<dbReference type="EMBL" id="CAJOBD010020784">
    <property type="protein sequence ID" value="CAF4242733.1"/>
    <property type="molecule type" value="Genomic_DNA"/>
</dbReference>
<evidence type="ECO:0000256" key="1">
    <source>
        <dbReference type="SAM" id="MobiDB-lite"/>
    </source>
</evidence>
<reference evidence="2" key="1">
    <citation type="submission" date="2021-02" db="EMBL/GenBank/DDBJ databases">
        <authorList>
            <person name="Nowell W R."/>
        </authorList>
    </citation>
    <scope>NUCLEOTIDE SEQUENCE</scope>
</reference>
<evidence type="ECO:0000313" key="3">
    <source>
        <dbReference type="Proteomes" id="UP000663836"/>
    </source>
</evidence>